<evidence type="ECO:0000313" key="3">
    <source>
        <dbReference type="Proteomes" id="UP001216674"/>
    </source>
</evidence>
<protein>
    <submittedName>
        <fullName evidence="2">DUF4198 domain-containing protein</fullName>
    </submittedName>
</protein>
<comment type="caution">
    <text evidence="2">The sequence shown here is derived from an EMBL/GenBank/DDBJ whole genome shotgun (WGS) entry which is preliminary data.</text>
</comment>
<organism evidence="2 3">
    <name type="scientific">Cupriavidus basilensis</name>
    <dbReference type="NCBI Taxonomy" id="68895"/>
    <lineage>
        <taxon>Bacteria</taxon>
        <taxon>Pseudomonadati</taxon>
        <taxon>Pseudomonadota</taxon>
        <taxon>Betaproteobacteria</taxon>
        <taxon>Burkholderiales</taxon>
        <taxon>Burkholderiaceae</taxon>
        <taxon>Cupriavidus</taxon>
    </lineage>
</organism>
<dbReference type="RefSeq" id="WP_276266932.1">
    <property type="nucleotide sequence ID" value="NZ_JARJLM010000439.1"/>
</dbReference>
<keyword evidence="1" id="KW-0732">Signal</keyword>
<accession>A0ABT6AV18</accession>
<proteinExistence type="predicted"/>
<evidence type="ECO:0000256" key="1">
    <source>
        <dbReference type="SAM" id="SignalP"/>
    </source>
</evidence>
<dbReference type="Proteomes" id="UP001216674">
    <property type="component" value="Unassembled WGS sequence"/>
</dbReference>
<evidence type="ECO:0000313" key="2">
    <source>
        <dbReference type="EMBL" id="MDF3836465.1"/>
    </source>
</evidence>
<keyword evidence="3" id="KW-1185">Reference proteome</keyword>
<feature type="chain" id="PRO_5046037599" evidence="1">
    <location>
        <begin position="28"/>
        <end position="244"/>
    </location>
</feature>
<dbReference type="InterPro" id="IPR019613">
    <property type="entry name" value="DUF4198"/>
</dbReference>
<name>A0ABT6AV18_9BURK</name>
<sequence length="244" mass="26689">MNKPTPARLAAAALMIASAALALPAHAHYLWLEQGAKTSRLYFGEYEERLHERSPGRLDEMPAPEIRAVDRSGKLSGLDAVRGTDGFTFPMPQGSSGIVAEETGYAVKDWTRYGIGVVKPMFYARLLTGPAPVAPVLPLDIVPTGKASEFRVVFRGAPLAGVEVRIVAPNTWSREERTGQDGTVRVSYPWRGQYILQVVHKESVEGVFGNQRFEAVRHRMTATLSVRNGAATSVPAQWEASKMD</sequence>
<gene>
    <name evidence="2" type="ORF">P3W85_26445</name>
</gene>
<dbReference type="EMBL" id="JARJLM010000439">
    <property type="protein sequence ID" value="MDF3836465.1"/>
    <property type="molecule type" value="Genomic_DNA"/>
</dbReference>
<feature type="signal peptide" evidence="1">
    <location>
        <begin position="1"/>
        <end position="27"/>
    </location>
</feature>
<reference evidence="2 3" key="1">
    <citation type="submission" date="2023-03" db="EMBL/GenBank/DDBJ databases">
        <title>Draft assemblies of triclosan tolerant bacteria isolated from returned activated sludge.</title>
        <authorList>
            <person name="Van Hamelsveld S."/>
        </authorList>
    </citation>
    <scope>NUCLEOTIDE SEQUENCE [LARGE SCALE GENOMIC DNA]</scope>
    <source>
        <strain evidence="2 3">GW210010_S58</strain>
    </source>
</reference>
<dbReference type="Pfam" id="PF10670">
    <property type="entry name" value="DUF4198"/>
    <property type="match status" value="1"/>
</dbReference>